<feature type="domain" description="Transcriptional repressor PaaX-like central Cas2-like" evidence="3">
    <location>
        <begin position="98"/>
        <end position="166"/>
    </location>
</feature>
<dbReference type="InterPro" id="IPR012906">
    <property type="entry name" value="PaaX-like_N"/>
</dbReference>
<dbReference type="Pfam" id="PF20803">
    <property type="entry name" value="PaaX_M"/>
    <property type="match status" value="1"/>
</dbReference>
<evidence type="ECO:0000313" key="5">
    <source>
        <dbReference type="Proteomes" id="UP000315677"/>
    </source>
</evidence>
<gene>
    <name evidence="4" type="ORF">FB558_8701</name>
</gene>
<dbReference type="InterPro" id="IPR036388">
    <property type="entry name" value="WH-like_DNA-bd_sf"/>
</dbReference>
<dbReference type="PANTHER" id="PTHR30319">
    <property type="entry name" value="PHENYLACETIC ACID REGULATOR-RELATED TRANSCRIPTIONAL REPRESSOR"/>
    <property type="match status" value="1"/>
</dbReference>
<accession>A0A543C245</accession>
<dbReference type="EMBL" id="VFPA01000010">
    <property type="protein sequence ID" value="TQL91152.1"/>
    <property type="molecule type" value="Genomic_DNA"/>
</dbReference>
<evidence type="ECO:0000259" key="1">
    <source>
        <dbReference type="Pfam" id="PF07848"/>
    </source>
</evidence>
<feature type="domain" description="Transcriptional repressor PaaX-like N-terminal" evidence="1">
    <location>
        <begin position="7"/>
        <end position="73"/>
    </location>
</feature>
<name>A0A543C245_9PSEU</name>
<dbReference type="InterPro" id="IPR048846">
    <property type="entry name" value="PaaX-like_central"/>
</dbReference>
<dbReference type="GO" id="GO:0006351">
    <property type="term" value="P:DNA-templated transcription"/>
    <property type="evidence" value="ECO:0007669"/>
    <property type="project" value="InterPro"/>
</dbReference>
<proteinExistence type="predicted"/>
<dbReference type="Gene3D" id="1.10.10.10">
    <property type="entry name" value="Winged helix-like DNA-binding domain superfamily/Winged helix DNA-binding domain"/>
    <property type="match status" value="1"/>
</dbReference>
<dbReference type="InterPro" id="IPR013225">
    <property type="entry name" value="PaaX_C"/>
</dbReference>
<dbReference type="RefSeq" id="WP_142065562.1">
    <property type="nucleotide sequence ID" value="NZ_VFPA01000010.1"/>
</dbReference>
<dbReference type="AlphaFoldDB" id="A0A543C245"/>
<keyword evidence="5" id="KW-1185">Reference proteome</keyword>
<organism evidence="4 5">
    <name type="scientific">Pseudonocardia kunmingensis</name>
    <dbReference type="NCBI Taxonomy" id="630975"/>
    <lineage>
        <taxon>Bacteria</taxon>
        <taxon>Bacillati</taxon>
        <taxon>Actinomycetota</taxon>
        <taxon>Actinomycetes</taxon>
        <taxon>Pseudonocardiales</taxon>
        <taxon>Pseudonocardiaceae</taxon>
        <taxon>Pseudonocardia</taxon>
    </lineage>
</organism>
<dbReference type="PANTHER" id="PTHR30319:SF1">
    <property type="entry name" value="TRANSCRIPTIONAL REPRESSOR PAAX"/>
    <property type="match status" value="1"/>
</dbReference>
<evidence type="ECO:0000259" key="2">
    <source>
        <dbReference type="Pfam" id="PF08223"/>
    </source>
</evidence>
<dbReference type="InterPro" id="IPR011965">
    <property type="entry name" value="PaaX_trns_reg"/>
</dbReference>
<evidence type="ECO:0000313" key="4">
    <source>
        <dbReference type="EMBL" id="TQL91152.1"/>
    </source>
</evidence>
<dbReference type="OrthoDB" id="2270427at2"/>
<feature type="domain" description="Transcriptional repressor PaaX-like C-terminal" evidence="2">
    <location>
        <begin position="176"/>
        <end position="263"/>
    </location>
</feature>
<comment type="caution">
    <text evidence="4">The sequence shown here is derived from an EMBL/GenBank/DDBJ whole genome shotgun (WGS) entry which is preliminary data.</text>
</comment>
<evidence type="ECO:0000259" key="3">
    <source>
        <dbReference type="Pfam" id="PF20803"/>
    </source>
</evidence>
<dbReference type="Pfam" id="PF07848">
    <property type="entry name" value="PaaX"/>
    <property type="match status" value="1"/>
</dbReference>
<dbReference type="Gene3D" id="1.20.58.1460">
    <property type="match status" value="1"/>
</dbReference>
<dbReference type="Gene3D" id="3.30.70.2650">
    <property type="match status" value="1"/>
</dbReference>
<dbReference type="Proteomes" id="UP000315677">
    <property type="component" value="Unassembled WGS sequence"/>
</dbReference>
<dbReference type="Pfam" id="PF08223">
    <property type="entry name" value="PaaX_C"/>
    <property type="match status" value="1"/>
</dbReference>
<protein>
    <submittedName>
        <fullName evidence="4">PaaX family transcriptional regulator</fullName>
    </submittedName>
</protein>
<reference evidence="4 5" key="1">
    <citation type="submission" date="2019-06" db="EMBL/GenBank/DDBJ databases">
        <title>Sequencing the genomes of 1000 actinobacteria strains.</title>
        <authorList>
            <person name="Klenk H.-P."/>
        </authorList>
    </citation>
    <scope>NUCLEOTIDE SEQUENCE [LARGE SCALE GENOMIC DNA]</scope>
    <source>
        <strain evidence="4 5">DSM 45301</strain>
    </source>
</reference>
<dbReference type="PIRSF" id="PIRSF020623">
    <property type="entry name" value="PaaX"/>
    <property type="match status" value="1"/>
</dbReference>
<sequence length="269" mass="29992">MAEIAPRQLILTLYGLYARDEHNWMSVSSVVRLMGDLGVDSAGVRSSISRLKRRGVLLAMKAGSAAGYALSESALEVLREGDVRIFDRRRARASEGFLLVVFSIPESEREKRHILRTTLSGMGFGTAAPGVWVAPGHLRDEVARTLERRGLSPYVDLFSARHEGFSSLCRQVAQWWDLDSINAEYGDFLERFSDAESRWKGSDDGTRTAFEIYVPMLTVWRRLPYLDPGLPPDLLPDGWLGGRAADLFGDLDALLRTPAREHAVTTIRA</sequence>